<dbReference type="SUPFAM" id="SSF54427">
    <property type="entry name" value="NTF2-like"/>
    <property type="match status" value="1"/>
</dbReference>
<dbReference type="InterPro" id="IPR032710">
    <property type="entry name" value="NTF2-like_dom_sf"/>
</dbReference>
<dbReference type="InterPro" id="IPR037401">
    <property type="entry name" value="SnoaL-like"/>
</dbReference>
<accession>A0AAW1RYN9</accession>
<gene>
    <name evidence="2" type="ORF">WJX74_006835</name>
</gene>
<dbReference type="Gene3D" id="3.10.450.50">
    <property type="match status" value="1"/>
</dbReference>
<reference evidence="2 3" key="1">
    <citation type="journal article" date="2024" name="Nat. Commun.">
        <title>Phylogenomics reveals the evolutionary origins of lichenization in chlorophyte algae.</title>
        <authorList>
            <person name="Puginier C."/>
            <person name="Libourel C."/>
            <person name="Otte J."/>
            <person name="Skaloud P."/>
            <person name="Haon M."/>
            <person name="Grisel S."/>
            <person name="Petersen M."/>
            <person name="Berrin J.G."/>
            <person name="Delaux P.M."/>
            <person name="Dal Grande F."/>
            <person name="Keller J."/>
        </authorList>
    </citation>
    <scope>NUCLEOTIDE SEQUENCE [LARGE SCALE GENOMIC DNA]</scope>
    <source>
        <strain evidence="2 3">SAG 2145</strain>
    </source>
</reference>
<feature type="domain" description="SnoaL-like" evidence="1">
    <location>
        <begin position="261"/>
        <end position="365"/>
    </location>
</feature>
<protein>
    <recommendedName>
        <fullName evidence="1">SnoaL-like domain-containing protein</fullName>
    </recommendedName>
</protein>
<dbReference type="EMBL" id="JALJOS010000005">
    <property type="protein sequence ID" value="KAK9838962.1"/>
    <property type="molecule type" value="Genomic_DNA"/>
</dbReference>
<sequence length="382" mass="42038">MHFVSTASSCRPAALAFGRASAVALLPLLRGGPKPSTCSPTTSHQLVLCAAHIKQLPTRTVTAQAMSSGGVNSIEERRLFEALNKIDALLLTQDLSGVDKLFTKDSVFHSDGITLPTDLKGIDGVRGYYEQYFKDYAYRHVPIALGLNETRNIGFSFSVEEKVTPTPGQAEQPGMPPEAKEPSYIYSLSKYEFNNDLQCTDAYLYRQMGKDEMYARLKNPEKVQQASREDAAQLAKIRGPELEGSDKSADPELLKKRMDMAREFSEIWSTGDPSPADRILAEDVKSSDVIFASSGTQGREDWKQMIHGVFKGWTSHGQKNDVAITPDGSKAFVSWTNEGVEKGGQTNMLSGMSMLIFNKAGQISDVIAFRSPMESEKPSLFK</sequence>
<dbReference type="Proteomes" id="UP001438707">
    <property type="component" value="Unassembled WGS sequence"/>
</dbReference>
<name>A0AAW1RYN9_9CHLO</name>
<dbReference type="Pfam" id="PF12680">
    <property type="entry name" value="SnoaL_2"/>
    <property type="match status" value="1"/>
</dbReference>
<dbReference type="AlphaFoldDB" id="A0AAW1RYN9"/>
<proteinExistence type="predicted"/>
<evidence type="ECO:0000259" key="1">
    <source>
        <dbReference type="Pfam" id="PF12680"/>
    </source>
</evidence>
<comment type="caution">
    <text evidence="2">The sequence shown here is derived from an EMBL/GenBank/DDBJ whole genome shotgun (WGS) entry which is preliminary data.</text>
</comment>
<evidence type="ECO:0000313" key="2">
    <source>
        <dbReference type="EMBL" id="KAK9838962.1"/>
    </source>
</evidence>
<organism evidence="2 3">
    <name type="scientific">Apatococcus lobatus</name>
    <dbReference type="NCBI Taxonomy" id="904363"/>
    <lineage>
        <taxon>Eukaryota</taxon>
        <taxon>Viridiplantae</taxon>
        <taxon>Chlorophyta</taxon>
        <taxon>core chlorophytes</taxon>
        <taxon>Trebouxiophyceae</taxon>
        <taxon>Chlorellales</taxon>
        <taxon>Chlorellaceae</taxon>
        <taxon>Apatococcus</taxon>
    </lineage>
</organism>
<keyword evidence="3" id="KW-1185">Reference proteome</keyword>
<evidence type="ECO:0000313" key="3">
    <source>
        <dbReference type="Proteomes" id="UP001438707"/>
    </source>
</evidence>